<proteinExistence type="predicted"/>
<evidence type="ECO:0000313" key="3">
    <source>
        <dbReference type="Proteomes" id="UP000011996"/>
    </source>
</evidence>
<protein>
    <submittedName>
        <fullName evidence="2">Putative membrane protein</fullName>
    </submittedName>
</protein>
<keyword evidence="1" id="KW-0472">Membrane</keyword>
<name>M5S140_9BACT</name>
<comment type="caution">
    <text evidence="2">The sequence shown here is derived from an EMBL/GenBank/DDBJ whole genome shotgun (WGS) entry which is preliminary data.</text>
</comment>
<dbReference type="RefSeq" id="WP_008669204.1">
    <property type="nucleotide sequence ID" value="NZ_ANOF01000129.1"/>
</dbReference>
<dbReference type="AlphaFoldDB" id="M5S140"/>
<dbReference type="Pfam" id="PF03929">
    <property type="entry name" value="PepSY_TM"/>
    <property type="match status" value="1"/>
</dbReference>
<dbReference type="EMBL" id="ANOF01000129">
    <property type="protein sequence ID" value="EMI25270.1"/>
    <property type="molecule type" value="Genomic_DNA"/>
</dbReference>
<keyword evidence="1" id="KW-1133">Transmembrane helix</keyword>
<sequence length="290" mass="32748">MFARRAHLYIGLFLLPWVFLYGATGAMLNHSGLFPEATMQTVDANELTDSGWANFPKQSELAEQVIDAMRRASPESTIVLDPDHAPEFTNDLGFQWKEGETRHTVHLNPVDKSAWVATFPENREPLETVLNEINRVELTPNPMAIATQTVPTVLDAAGMQPADKLEPLGWCKLNFLATVDDSPVRVTYVLRDGHVDITRYTGEDGYSPRQFFVRLHTSHGQPPHWNGRRLWSFFIDAMAIAMVTWGVTGLLMWWQIKRTRLIGSGVIAISVLTAAFMYYSMMDFYAATKL</sequence>
<reference evidence="2 3" key="1">
    <citation type="journal article" date="2013" name="Mar. Genomics">
        <title>Expression of sulfatases in Rhodopirellula baltica and the diversity of sulfatases in the genus Rhodopirellula.</title>
        <authorList>
            <person name="Wegner C.E."/>
            <person name="Richter-Heitmann T."/>
            <person name="Klindworth A."/>
            <person name="Klockow C."/>
            <person name="Richter M."/>
            <person name="Achstetter T."/>
            <person name="Glockner F.O."/>
            <person name="Harder J."/>
        </authorList>
    </citation>
    <scope>NUCLEOTIDE SEQUENCE [LARGE SCALE GENOMIC DNA]</scope>
    <source>
        <strain evidence="2 3">SH398</strain>
    </source>
</reference>
<keyword evidence="1" id="KW-0812">Transmembrane</keyword>
<feature type="transmembrane region" description="Helical" evidence="1">
    <location>
        <begin position="230"/>
        <end position="254"/>
    </location>
</feature>
<dbReference type="OrthoDB" id="213240at2"/>
<dbReference type="STRING" id="1263868.RESH_04146"/>
<organism evidence="2 3">
    <name type="scientific">Rhodopirellula europaea SH398</name>
    <dbReference type="NCBI Taxonomy" id="1263868"/>
    <lineage>
        <taxon>Bacteria</taxon>
        <taxon>Pseudomonadati</taxon>
        <taxon>Planctomycetota</taxon>
        <taxon>Planctomycetia</taxon>
        <taxon>Pirellulales</taxon>
        <taxon>Pirellulaceae</taxon>
        <taxon>Rhodopirellula</taxon>
    </lineage>
</organism>
<evidence type="ECO:0000313" key="2">
    <source>
        <dbReference type="EMBL" id="EMI25270.1"/>
    </source>
</evidence>
<evidence type="ECO:0000256" key="1">
    <source>
        <dbReference type="SAM" id="Phobius"/>
    </source>
</evidence>
<accession>M5S140</accession>
<feature type="transmembrane region" description="Helical" evidence="1">
    <location>
        <begin position="261"/>
        <end position="281"/>
    </location>
</feature>
<dbReference type="PATRIC" id="fig|1263868.3.peg.4497"/>
<gene>
    <name evidence="2" type="ORF">RESH_04146</name>
</gene>
<dbReference type="InterPro" id="IPR005625">
    <property type="entry name" value="PepSY-ass_TM"/>
</dbReference>
<dbReference type="Proteomes" id="UP000011996">
    <property type="component" value="Unassembled WGS sequence"/>
</dbReference>